<dbReference type="GO" id="GO:0015288">
    <property type="term" value="F:porin activity"/>
    <property type="evidence" value="ECO:0007669"/>
    <property type="project" value="InterPro"/>
</dbReference>
<evidence type="ECO:0000313" key="4">
    <source>
        <dbReference type="EMBL" id="ODA31176.1"/>
    </source>
</evidence>
<organism evidence="4 5">
    <name type="scientific">Planctopirus hydrillae</name>
    <dbReference type="NCBI Taxonomy" id="1841610"/>
    <lineage>
        <taxon>Bacteria</taxon>
        <taxon>Pseudomonadati</taxon>
        <taxon>Planctomycetota</taxon>
        <taxon>Planctomycetia</taxon>
        <taxon>Planctomycetales</taxon>
        <taxon>Planctomycetaceae</taxon>
        <taxon>Planctopirus</taxon>
    </lineage>
</organism>
<name>A0A1C3ED46_9PLAN</name>
<evidence type="ECO:0008006" key="6">
    <source>
        <dbReference type="Google" id="ProtNLM"/>
    </source>
</evidence>
<comment type="caution">
    <text evidence="4">The sequence shown here is derived from an EMBL/GenBank/DDBJ whole genome shotgun (WGS) entry which is preliminary data.</text>
</comment>
<keyword evidence="2" id="KW-0813">Transport</keyword>
<dbReference type="Proteomes" id="UP000094828">
    <property type="component" value="Unassembled WGS sequence"/>
</dbReference>
<proteinExistence type="inferred from homology"/>
<evidence type="ECO:0000256" key="2">
    <source>
        <dbReference type="ARBA" id="ARBA00022448"/>
    </source>
</evidence>
<sequence>MAWFKRYPTVIRRSVNRSFVRKLFLLAAIVTGNEFCGVIAQAQEVSVLSSIREPFAQEAEQNSITEKSTPLLSSPITPSAASQIQPAQYLVDPATDYQSASFDPFDPLIESDIGQNYSMMAYQSLASHYDDLATGPKQYADYAPEGFYPLDYQEAPGASLYTRLTPAPAISQDDFDRLVIRGPVPGSFMVPGTPTSIRLSGFVRMGANYDFQPVGTPDLFVTRTIPVPQTPGQNVNYSARPTRISLDTWTPTTHNDWVVHTFVQFDFLSGNPPAVGSSSNPRLRFAFVDYGYFRVGQDTTVFMDASVFPRTADFQGPNGIVNSRQGLGRITLPVSENVFVAAALEQPFSDITTNGLGTNVQDIPDFTTHLRYQRDLWHLQAAAIVRSIGYRPTGEEVDRRVGWGVNLTGSLLPWAILKGENPLRDTDPQPITRSRVLLQFAVGSGIGRYIQDTSGIGLDGAVTANGGFETLGIRSMTASYEHWWAERWMTNVTYSNVQVDSSNAMPGSSFAGSDYVATSLWYVPVRNASIGIEYLWGRRENQNRESGTANRIQTVFQYNF</sequence>
<evidence type="ECO:0000256" key="3">
    <source>
        <dbReference type="ARBA" id="ARBA00023136"/>
    </source>
</evidence>
<dbReference type="EMBL" id="LYDR01000091">
    <property type="protein sequence ID" value="ODA31176.1"/>
    <property type="molecule type" value="Genomic_DNA"/>
</dbReference>
<evidence type="ECO:0000256" key="1">
    <source>
        <dbReference type="ARBA" id="ARBA00009521"/>
    </source>
</evidence>
<keyword evidence="5" id="KW-1185">Reference proteome</keyword>
<gene>
    <name evidence="4" type="ORF">A6X21_22700</name>
</gene>
<comment type="similarity">
    <text evidence="1">Belongs to the alphaproteobacteria porin family.</text>
</comment>
<dbReference type="Pfam" id="PF02530">
    <property type="entry name" value="Porin_2"/>
    <property type="match status" value="1"/>
</dbReference>
<accession>A0A1C3ED46</accession>
<protein>
    <recommendedName>
        <fullName evidence="6">Porin</fullName>
    </recommendedName>
</protein>
<dbReference type="STRING" id="1841610.A6X21_22700"/>
<dbReference type="RefSeq" id="WP_068847922.1">
    <property type="nucleotide sequence ID" value="NZ_LYDR01000091.1"/>
</dbReference>
<dbReference type="GO" id="GO:0016020">
    <property type="term" value="C:membrane"/>
    <property type="evidence" value="ECO:0007669"/>
    <property type="project" value="InterPro"/>
</dbReference>
<dbReference type="SUPFAM" id="SSF56935">
    <property type="entry name" value="Porins"/>
    <property type="match status" value="1"/>
</dbReference>
<dbReference type="InterPro" id="IPR003684">
    <property type="entry name" value="Porin_alphabac"/>
</dbReference>
<dbReference type="OrthoDB" id="207797at2"/>
<evidence type="ECO:0000313" key="5">
    <source>
        <dbReference type="Proteomes" id="UP000094828"/>
    </source>
</evidence>
<dbReference type="AlphaFoldDB" id="A0A1C3ED46"/>
<keyword evidence="3" id="KW-0472">Membrane</keyword>
<reference evidence="4 5" key="1">
    <citation type="submission" date="2016-05" db="EMBL/GenBank/DDBJ databases">
        <title>Genomic and physiological characterization of Planctopirus sp. isolated from fresh water lake.</title>
        <authorList>
            <person name="Subhash Y."/>
            <person name="Ramana C."/>
        </authorList>
    </citation>
    <scope>NUCLEOTIDE SEQUENCE [LARGE SCALE GENOMIC DNA]</scope>
    <source>
        <strain evidence="4 5">JC280</strain>
    </source>
</reference>